<accession>A0AAW0DNH2</accession>
<keyword evidence="3" id="KW-1185">Reference proteome</keyword>
<feature type="compositionally biased region" description="Acidic residues" evidence="1">
    <location>
        <begin position="708"/>
        <end position="721"/>
    </location>
</feature>
<dbReference type="Proteomes" id="UP001383192">
    <property type="component" value="Unassembled WGS sequence"/>
</dbReference>
<reference evidence="2 3" key="1">
    <citation type="submission" date="2024-01" db="EMBL/GenBank/DDBJ databases">
        <title>A draft genome for a cacao thread blight-causing isolate of Paramarasmius palmivorus.</title>
        <authorList>
            <person name="Baruah I.K."/>
            <person name="Bukari Y."/>
            <person name="Amoako-Attah I."/>
            <person name="Meinhardt L.W."/>
            <person name="Bailey B.A."/>
            <person name="Cohen S.P."/>
        </authorList>
    </citation>
    <scope>NUCLEOTIDE SEQUENCE [LARGE SCALE GENOMIC DNA]</scope>
    <source>
        <strain evidence="2 3">GH-12</strain>
    </source>
</reference>
<dbReference type="EMBL" id="JAYKXP010000011">
    <property type="protein sequence ID" value="KAK7052972.1"/>
    <property type="molecule type" value="Genomic_DNA"/>
</dbReference>
<protein>
    <submittedName>
        <fullName evidence="2">Uncharacterized protein</fullName>
    </submittedName>
</protein>
<proteinExistence type="predicted"/>
<comment type="caution">
    <text evidence="2">The sequence shown here is derived from an EMBL/GenBank/DDBJ whole genome shotgun (WGS) entry which is preliminary data.</text>
</comment>
<evidence type="ECO:0000256" key="1">
    <source>
        <dbReference type="SAM" id="MobiDB-lite"/>
    </source>
</evidence>
<evidence type="ECO:0000313" key="2">
    <source>
        <dbReference type="EMBL" id="KAK7052972.1"/>
    </source>
</evidence>
<gene>
    <name evidence="2" type="ORF">VNI00_004292</name>
</gene>
<dbReference type="AlphaFoldDB" id="A0AAW0DNH2"/>
<evidence type="ECO:0000313" key="3">
    <source>
        <dbReference type="Proteomes" id="UP001383192"/>
    </source>
</evidence>
<organism evidence="2 3">
    <name type="scientific">Paramarasmius palmivorus</name>
    <dbReference type="NCBI Taxonomy" id="297713"/>
    <lineage>
        <taxon>Eukaryota</taxon>
        <taxon>Fungi</taxon>
        <taxon>Dikarya</taxon>
        <taxon>Basidiomycota</taxon>
        <taxon>Agaricomycotina</taxon>
        <taxon>Agaricomycetes</taxon>
        <taxon>Agaricomycetidae</taxon>
        <taxon>Agaricales</taxon>
        <taxon>Marasmiineae</taxon>
        <taxon>Marasmiaceae</taxon>
        <taxon>Paramarasmius</taxon>
    </lineage>
</organism>
<feature type="compositionally biased region" description="Basic and acidic residues" evidence="1">
    <location>
        <begin position="723"/>
        <end position="732"/>
    </location>
</feature>
<name>A0AAW0DNH2_9AGAR</name>
<feature type="region of interest" description="Disordered" evidence="1">
    <location>
        <begin position="707"/>
        <end position="732"/>
    </location>
</feature>
<sequence length="732" mass="81979">MPMADEYDELESSALLRHGLAWQCKYFRKIPRELWAAVQKLKSRATQPHTLPTCLLPSSRSRIDHTRGHQADAYEIASGAMEIFRKFVAESGSRFSSSTRAIFFLRQLKRPPSSFDVSSPSEQVQSAIEALAFLAHKKTSERATRELILKNWGTPINPWVEFFMEQVVLGQDEPRTPHGLLFFDRVLVVIPMLFTLLGTSETGQRKENLMLESLSPYLFPLWPKAWIKTIKLSHASCALWSTVIVSYMLTNQGGSLGMAFTNTVVNDASLSSEIVRFMLGHLSQLAQSCRTLDTVRMEEYHAILILLMPCLFSNGRHIGPFLCAGGTTALVKVLDAFIGKSGVAQKFREGSMGNEMGFLIVRSTATVLRHCLSGGLWVFEALDSGILEIILRSKHIYGRYGLEGKLEGESVSLTASFSGVLRQINLFLVYTANTRRFLKHAARISELELEEGLTFHSPVVSHEWEACKARAVNLGDLLHSAKFNGYIFCAYSNHRVSDRFIATTSVRLGINRAKIPMSGIYSARHAKTSRTVLVPAQKKTGDLTIDIAVKKKQLCSRVATPQGRPQPNTMDSIFFGGLLSTYVQHMRKEISSKFSSYVPPREYFYWQMEKVYNNPIVVVSFEKTDDPYLFSPNRLQVVSIESAFKDERLRYAGVQSIVATEECLSILDSDCASVVFAVMGFFPMYEAVPWPITKEFPLAMLHERGPEEGEETFDGLGESEGEGSGKDMRVGT</sequence>